<proteinExistence type="predicted"/>
<dbReference type="Pfam" id="PF20316">
    <property type="entry name" value="DUF6612"/>
    <property type="match status" value="2"/>
</dbReference>
<reference evidence="4 5" key="1">
    <citation type="submission" date="2019-07" db="EMBL/GenBank/DDBJ databases">
        <title>Whole genome shotgun sequence of Sporosarcina luteola NBRC 105378.</title>
        <authorList>
            <person name="Hosoyama A."/>
            <person name="Uohara A."/>
            <person name="Ohji S."/>
            <person name="Ichikawa N."/>
        </authorList>
    </citation>
    <scope>NUCLEOTIDE SEQUENCE [LARGE SCALE GENOMIC DNA]</scope>
    <source>
        <strain evidence="4 5">NBRC 105378</strain>
    </source>
</reference>
<evidence type="ECO:0000256" key="1">
    <source>
        <dbReference type="SAM" id="MobiDB-lite"/>
    </source>
</evidence>
<keyword evidence="2" id="KW-0732">Signal</keyword>
<evidence type="ECO:0000313" key="5">
    <source>
        <dbReference type="Proteomes" id="UP000321901"/>
    </source>
</evidence>
<dbReference type="AlphaFoldDB" id="A0A511Z4P8"/>
<gene>
    <name evidence="4" type="ORF">SLU01_07290</name>
</gene>
<comment type="caution">
    <text evidence="4">The sequence shown here is derived from an EMBL/GenBank/DDBJ whole genome shotgun (WGS) entry which is preliminary data.</text>
</comment>
<feature type="chain" id="PRO_5021996318" description="Copper amine oxidase-like N-terminal domain-containing protein" evidence="2">
    <location>
        <begin position="27"/>
        <end position="462"/>
    </location>
</feature>
<dbReference type="OrthoDB" id="1957331at2"/>
<accession>A0A511Z4P8</accession>
<dbReference type="InterPro" id="IPR012854">
    <property type="entry name" value="Cu_amine_oxidase-like_N"/>
</dbReference>
<dbReference type="Pfam" id="PF07833">
    <property type="entry name" value="Cu_amine_oxidN1"/>
    <property type="match status" value="1"/>
</dbReference>
<dbReference type="Proteomes" id="UP000321901">
    <property type="component" value="Unassembled WGS sequence"/>
</dbReference>
<feature type="signal peptide" evidence="2">
    <location>
        <begin position="1"/>
        <end position="26"/>
    </location>
</feature>
<dbReference type="EMBL" id="BJYL01000008">
    <property type="protein sequence ID" value="GEN82417.1"/>
    <property type="molecule type" value="Genomic_DNA"/>
</dbReference>
<organism evidence="4 5">
    <name type="scientific">Sporosarcina luteola</name>
    <dbReference type="NCBI Taxonomy" id="582850"/>
    <lineage>
        <taxon>Bacteria</taxon>
        <taxon>Bacillati</taxon>
        <taxon>Bacillota</taxon>
        <taxon>Bacilli</taxon>
        <taxon>Bacillales</taxon>
        <taxon>Caryophanaceae</taxon>
        <taxon>Sporosarcina</taxon>
    </lineage>
</organism>
<evidence type="ECO:0000259" key="3">
    <source>
        <dbReference type="Pfam" id="PF07833"/>
    </source>
</evidence>
<dbReference type="InterPro" id="IPR046720">
    <property type="entry name" value="DUF6612"/>
</dbReference>
<dbReference type="RefSeq" id="WP_147055445.1">
    <property type="nucleotide sequence ID" value="NZ_BJYL01000008.1"/>
</dbReference>
<evidence type="ECO:0000313" key="4">
    <source>
        <dbReference type="EMBL" id="GEN82417.1"/>
    </source>
</evidence>
<keyword evidence="5" id="KW-1185">Reference proteome</keyword>
<protein>
    <recommendedName>
        <fullName evidence="3">Copper amine oxidase-like N-terminal domain-containing protein</fullName>
    </recommendedName>
</protein>
<sequence>MRKLATWVLAFVFVLSFAWPSMTASAQDGAMKLVVDGVEVEGYENAFMSQDKILIPVDDLFKEAGFKVTKEAPGKLNVTNTYLTLDFSIADQQITVNGEATNEVFPLTLRNYGNYISSDFLNSLEGFEVTVSEDTVNVTTNRVQDVDAFLEKMLAADLKSYAAKMTLDQSMEADSEEFSMNMLMDMDMSMTTEPISMHMKQSLSMTMGEEKEEVETESYFTKDGFFMTEGDEWTKFPAQLTDGLLEATMAQADPLAQMEMMKAFMKGIHVFEYDDVYIVVQTMTNDEFKEMMEEAMSLITGLIPGLNDDSVSDVEATLVEETTSEEEATTEEDATAVEEEAVTEETVEAYLEEGAEDIDLGSILEMLNINIDEFYSVTVLDKATLFPQSVSGTTVITMSMDGETVTITQLIEGIYSQFNAVKTIEVPADVIENAVVMEYDEVEAVDVEEETTDEAETEEEAA</sequence>
<feature type="compositionally biased region" description="Acidic residues" evidence="1">
    <location>
        <begin position="322"/>
        <end position="342"/>
    </location>
</feature>
<feature type="domain" description="Copper amine oxidase-like N-terminal" evidence="3">
    <location>
        <begin position="34"/>
        <end position="139"/>
    </location>
</feature>
<evidence type="ECO:0000256" key="2">
    <source>
        <dbReference type="SAM" id="SignalP"/>
    </source>
</evidence>
<feature type="region of interest" description="Disordered" evidence="1">
    <location>
        <begin position="320"/>
        <end position="342"/>
    </location>
</feature>
<name>A0A511Z4P8_9BACL</name>